<name>A0ABW7YX40_9ACTN</name>
<proteinExistence type="predicted"/>
<organism evidence="3 4">
    <name type="scientific">Nonomuraea typhae</name>
    <dbReference type="NCBI Taxonomy" id="2603600"/>
    <lineage>
        <taxon>Bacteria</taxon>
        <taxon>Bacillati</taxon>
        <taxon>Actinomycetota</taxon>
        <taxon>Actinomycetes</taxon>
        <taxon>Streptosporangiales</taxon>
        <taxon>Streptosporangiaceae</taxon>
        <taxon>Nonomuraea</taxon>
    </lineage>
</organism>
<keyword evidence="1" id="KW-0378">Hydrolase</keyword>
<dbReference type="SUPFAM" id="SSF46785">
    <property type="entry name" value="Winged helix' DNA-binding domain"/>
    <property type="match status" value="1"/>
</dbReference>
<gene>
    <name evidence="3" type="ORF">ACIBG2_23035</name>
</gene>
<dbReference type="Proteomes" id="UP001612741">
    <property type="component" value="Unassembled WGS sequence"/>
</dbReference>
<keyword evidence="4" id="KW-1185">Reference proteome</keyword>
<sequence>MSKYDGTAPVAVTVDLVIFTLRRSALHLLLIERGKGPFLGELALPGGFVRDDEDLRQAALRELGEETGVDGTRLHLEQLRTFGTPGRDPRVRTFTVAYLALGPDLPNPVAGTDAAHARWMPVQDALTCGLAFDHAAILQEGLHRARAKLEYTTVAAAFCQEPFTLAELRHVYEVVWDLDLDPSNFRRKVLKADDFVIPTGEYRAPEVGRPAELYRRGRAEMLFPPMVRA</sequence>
<feature type="domain" description="Nudix hydrolase" evidence="2">
    <location>
        <begin position="9"/>
        <end position="144"/>
    </location>
</feature>
<dbReference type="InterPro" id="IPR054105">
    <property type="entry name" value="WHD_NrtR"/>
</dbReference>
<protein>
    <submittedName>
        <fullName evidence="3">NUDIX domain-containing protein</fullName>
    </submittedName>
</protein>
<dbReference type="SUPFAM" id="SSF55811">
    <property type="entry name" value="Nudix"/>
    <property type="match status" value="1"/>
</dbReference>
<dbReference type="InterPro" id="IPR036388">
    <property type="entry name" value="WH-like_DNA-bd_sf"/>
</dbReference>
<comment type="caution">
    <text evidence="3">The sequence shown here is derived from an EMBL/GenBank/DDBJ whole genome shotgun (WGS) entry which is preliminary data.</text>
</comment>
<evidence type="ECO:0000313" key="3">
    <source>
        <dbReference type="EMBL" id="MFI6500276.1"/>
    </source>
</evidence>
<dbReference type="Gene3D" id="1.10.10.10">
    <property type="entry name" value="Winged helix-like DNA-binding domain superfamily/Winged helix DNA-binding domain"/>
    <property type="match status" value="1"/>
</dbReference>
<dbReference type="PROSITE" id="PS51462">
    <property type="entry name" value="NUDIX"/>
    <property type="match status" value="1"/>
</dbReference>
<evidence type="ECO:0000259" key="2">
    <source>
        <dbReference type="PROSITE" id="PS51462"/>
    </source>
</evidence>
<dbReference type="InterPro" id="IPR036390">
    <property type="entry name" value="WH_DNA-bd_sf"/>
</dbReference>
<dbReference type="Pfam" id="PF00293">
    <property type="entry name" value="NUDIX"/>
    <property type="match status" value="1"/>
</dbReference>
<reference evidence="3 4" key="1">
    <citation type="submission" date="2024-10" db="EMBL/GenBank/DDBJ databases">
        <title>The Natural Products Discovery Center: Release of the First 8490 Sequenced Strains for Exploring Actinobacteria Biosynthetic Diversity.</title>
        <authorList>
            <person name="Kalkreuter E."/>
            <person name="Kautsar S.A."/>
            <person name="Yang D."/>
            <person name="Bader C.D."/>
            <person name="Teijaro C.N."/>
            <person name="Fluegel L."/>
            <person name="Davis C.M."/>
            <person name="Simpson J.R."/>
            <person name="Lauterbach L."/>
            <person name="Steele A.D."/>
            <person name="Gui C."/>
            <person name="Meng S."/>
            <person name="Li G."/>
            <person name="Viehrig K."/>
            <person name="Ye F."/>
            <person name="Su P."/>
            <person name="Kiefer A.F."/>
            <person name="Nichols A."/>
            <person name="Cepeda A.J."/>
            <person name="Yan W."/>
            <person name="Fan B."/>
            <person name="Jiang Y."/>
            <person name="Adhikari A."/>
            <person name="Zheng C.-J."/>
            <person name="Schuster L."/>
            <person name="Cowan T.M."/>
            <person name="Smanski M.J."/>
            <person name="Chevrette M.G."/>
            <person name="De Carvalho L.P.S."/>
            <person name="Shen B."/>
        </authorList>
    </citation>
    <scope>NUCLEOTIDE SEQUENCE [LARGE SCALE GENOMIC DNA]</scope>
    <source>
        <strain evidence="3 4">NPDC050545</strain>
    </source>
</reference>
<dbReference type="InterPro" id="IPR015797">
    <property type="entry name" value="NUDIX_hydrolase-like_dom_sf"/>
</dbReference>
<dbReference type="InterPro" id="IPR000086">
    <property type="entry name" value="NUDIX_hydrolase_dom"/>
</dbReference>
<dbReference type="PANTHER" id="PTHR43736:SF4">
    <property type="entry name" value="SLR1690 PROTEIN"/>
    <property type="match status" value="1"/>
</dbReference>
<dbReference type="Gene3D" id="3.90.79.10">
    <property type="entry name" value="Nucleoside Triphosphate Pyrophosphohydrolase"/>
    <property type="match status" value="1"/>
</dbReference>
<dbReference type="RefSeq" id="WP_397084075.1">
    <property type="nucleotide sequence ID" value="NZ_JBITGY010000006.1"/>
</dbReference>
<dbReference type="CDD" id="cd18873">
    <property type="entry name" value="NUDIX_NadM_like"/>
    <property type="match status" value="1"/>
</dbReference>
<evidence type="ECO:0000313" key="4">
    <source>
        <dbReference type="Proteomes" id="UP001612741"/>
    </source>
</evidence>
<evidence type="ECO:0000256" key="1">
    <source>
        <dbReference type="ARBA" id="ARBA00022801"/>
    </source>
</evidence>
<dbReference type="InterPro" id="IPR020084">
    <property type="entry name" value="NUDIX_hydrolase_CS"/>
</dbReference>
<dbReference type="PANTHER" id="PTHR43736">
    <property type="entry name" value="ADP-RIBOSE PYROPHOSPHATASE"/>
    <property type="match status" value="1"/>
</dbReference>
<accession>A0ABW7YX40</accession>
<dbReference type="PROSITE" id="PS00893">
    <property type="entry name" value="NUDIX_BOX"/>
    <property type="match status" value="1"/>
</dbReference>
<dbReference type="EMBL" id="JBITGY010000006">
    <property type="protein sequence ID" value="MFI6500276.1"/>
    <property type="molecule type" value="Genomic_DNA"/>
</dbReference>
<dbReference type="Pfam" id="PF21906">
    <property type="entry name" value="WHD_NrtR"/>
    <property type="match status" value="1"/>
</dbReference>